<dbReference type="GO" id="GO:0120547">
    <property type="term" value="F:heme A synthase activity"/>
    <property type="evidence" value="ECO:0007669"/>
    <property type="project" value="UniProtKB-EC"/>
</dbReference>
<keyword evidence="3 12" id="KW-0812">Transmembrane</keyword>
<dbReference type="AlphaFoldDB" id="A0A1Y1HYV9"/>
<comment type="catalytic activity">
    <reaction evidence="11">
        <text>Fe(II)-heme o + 2 A + H2O = Fe(II)-heme a + 2 AH2</text>
        <dbReference type="Rhea" id="RHEA:63388"/>
        <dbReference type="ChEBI" id="CHEBI:13193"/>
        <dbReference type="ChEBI" id="CHEBI:15377"/>
        <dbReference type="ChEBI" id="CHEBI:17499"/>
        <dbReference type="ChEBI" id="CHEBI:60530"/>
        <dbReference type="ChEBI" id="CHEBI:61715"/>
        <dbReference type="EC" id="1.17.99.9"/>
    </reaction>
    <physiologicalReaction direction="left-to-right" evidence="11">
        <dbReference type="Rhea" id="RHEA:63389"/>
    </physiologicalReaction>
</comment>
<dbReference type="EMBL" id="DF237058">
    <property type="protein sequence ID" value="GAQ82379.1"/>
    <property type="molecule type" value="Genomic_DNA"/>
</dbReference>
<dbReference type="HAMAP" id="MF_01665">
    <property type="entry name" value="HemeA_synth_type2"/>
    <property type="match status" value="1"/>
</dbReference>
<dbReference type="Proteomes" id="UP000054558">
    <property type="component" value="Unassembled WGS sequence"/>
</dbReference>
<evidence type="ECO:0000256" key="1">
    <source>
        <dbReference type="ARBA" id="ARBA00001970"/>
    </source>
</evidence>
<name>A0A1Y1HYV9_KLENI</name>
<comment type="subcellular location">
    <subcellularLocation>
        <location evidence="2">Membrane</location>
        <topology evidence="2">Multi-pass membrane protein</topology>
    </subcellularLocation>
</comment>
<gene>
    <name evidence="13" type="ORF">KFL_001090270</name>
</gene>
<protein>
    <submittedName>
        <fullName evidence="13">Cytochrome oxidase assembly factor COX15</fullName>
    </submittedName>
</protein>
<keyword evidence="9 12" id="KW-0472">Membrane</keyword>
<keyword evidence="5 12" id="KW-1133">Transmembrane helix</keyword>
<evidence type="ECO:0000256" key="10">
    <source>
        <dbReference type="ARBA" id="ARBA00044501"/>
    </source>
</evidence>
<keyword evidence="8" id="KW-0350">Heme biosynthesis</keyword>
<keyword evidence="6" id="KW-0560">Oxidoreductase</keyword>
<evidence type="ECO:0000256" key="4">
    <source>
        <dbReference type="ARBA" id="ARBA00022723"/>
    </source>
</evidence>
<dbReference type="OrthoDB" id="1726137at2759"/>
<keyword evidence="4" id="KW-0479">Metal-binding</keyword>
<proteinExistence type="inferred from homology"/>
<feature type="transmembrane region" description="Helical" evidence="12">
    <location>
        <begin position="322"/>
        <end position="346"/>
    </location>
</feature>
<evidence type="ECO:0000313" key="13">
    <source>
        <dbReference type="EMBL" id="GAQ82379.1"/>
    </source>
</evidence>
<evidence type="ECO:0000256" key="7">
    <source>
        <dbReference type="ARBA" id="ARBA00023004"/>
    </source>
</evidence>
<feature type="transmembrane region" description="Helical" evidence="12">
    <location>
        <begin position="366"/>
        <end position="388"/>
    </location>
</feature>
<feature type="transmembrane region" description="Helical" evidence="12">
    <location>
        <begin position="457"/>
        <end position="481"/>
    </location>
</feature>
<dbReference type="PANTHER" id="PTHR23289">
    <property type="entry name" value="CYTOCHROME C OXIDASE ASSEMBLY PROTEIN COX15"/>
    <property type="match status" value="1"/>
</dbReference>
<feature type="transmembrane region" description="Helical" evidence="12">
    <location>
        <begin position="253"/>
        <end position="271"/>
    </location>
</feature>
<evidence type="ECO:0000313" key="14">
    <source>
        <dbReference type="Proteomes" id="UP000054558"/>
    </source>
</evidence>
<organism evidence="13 14">
    <name type="scientific">Klebsormidium nitens</name>
    <name type="common">Green alga</name>
    <name type="synonym">Ulothrix nitens</name>
    <dbReference type="NCBI Taxonomy" id="105231"/>
    <lineage>
        <taxon>Eukaryota</taxon>
        <taxon>Viridiplantae</taxon>
        <taxon>Streptophyta</taxon>
        <taxon>Klebsormidiophyceae</taxon>
        <taxon>Klebsormidiales</taxon>
        <taxon>Klebsormidiaceae</taxon>
        <taxon>Klebsormidium</taxon>
    </lineage>
</organism>
<dbReference type="InterPro" id="IPR003780">
    <property type="entry name" value="COX15/CtaA_fam"/>
</dbReference>
<evidence type="ECO:0000256" key="3">
    <source>
        <dbReference type="ARBA" id="ARBA00022692"/>
    </source>
</evidence>
<evidence type="ECO:0000256" key="11">
    <source>
        <dbReference type="ARBA" id="ARBA00048044"/>
    </source>
</evidence>
<dbReference type="GO" id="GO:0016653">
    <property type="term" value="F:oxidoreductase activity, acting on NAD(P)H, heme protein as acceptor"/>
    <property type="evidence" value="ECO:0000318"/>
    <property type="project" value="GO_Central"/>
</dbReference>
<accession>A0A1Y1HYV9</accession>
<dbReference type="GO" id="GO:0046872">
    <property type="term" value="F:metal ion binding"/>
    <property type="evidence" value="ECO:0007669"/>
    <property type="project" value="UniProtKB-KW"/>
</dbReference>
<feature type="transmembrane region" description="Helical" evidence="12">
    <location>
        <begin position="283"/>
        <end position="301"/>
    </location>
</feature>
<dbReference type="PANTHER" id="PTHR23289:SF2">
    <property type="entry name" value="CYTOCHROME C OXIDASE ASSEMBLY PROTEIN COX15 HOMOLOG"/>
    <property type="match status" value="1"/>
</dbReference>
<evidence type="ECO:0000256" key="12">
    <source>
        <dbReference type="SAM" id="Phobius"/>
    </source>
</evidence>
<evidence type="ECO:0000256" key="5">
    <source>
        <dbReference type="ARBA" id="ARBA00022989"/>
    </source>
</evidence>
<keyword evidence="14" id="KW-1185">Reference proteome</keyword>
<evidence type="ECO:0000256" key="6">
    <source>
        <dbReference type="ARBA" id="ARBA00023002"/>
    </source>
</evidence>
<keyword evidence="7" id="KW-0408">Iron</keyword>
<comment type="cofactor">
    <cofactor evidence="1">
        <name>heme b</name>
        <dbReference type="ChEBI" id="CHEBI:60344"/>
    </cofactor>
</comment>
<feature type="transmembrane region" description="Helical" evidence="12">
    <location>
        <begin position="169"/>
        <end position="189"/>
    </location>
</feature>
<evidence type="ECO:0000256" key="8">
    <source>
        <dbReference type="ARBA" id="ARBA00023133"/>
    </source>
</evidence>
<dbReference type="STRING" id="105231.A0A1Y1HYV9"/>
<feature type="transmembrane region" description="Helical" evidence="12">
    <location>
        <begin position="487"/>
        <end position="507"/>
    </location>
</feature>
<dbReference type="InterPro" id="IPR023754">
    <property type="entry name" value="HemeA_Synthase_type2"/>
</dbReference>
<dbReference type="Pfam" id="PF02628">
    <property type="entry name" value="COX15-CtaA"/>
    <property type="match status" value="1"/>
</dbReference>
<dbReference type="GO" id="GO:0006784">
    <property type="term" value="P:heme A biosynthetic process"/>
    <property type="evidence" value="ECO:0000318"/>
    <property type="project" value="GO_Central"/>
</dbReference>
<comment type="pathway">
    <text evidence="10">Porphyrin-containing compound metabolism; heme A biosynthesis; heme A from heme O: step 1/1.</text>
</comment>
<evidence type="ECO:0000256" key="9">
    <source>
        <dbReference type="ARBA" id="ARBA00023136"/>
    </source>
</evidence>
<dbReference type="GO" id="GO:0005743">
    <property type="term" value="C:mitochondrial inner membrane"/>
    <property type="evidence" value="ECO:0000318"/>
    <property type="project" value="GO_Central"/>
</dbReference>
<sequence length="535" mass="57534">MATWFAIQQILRKQLIASFSASPQIVSNTVPFPSSLHHALFIRSVHGPLGAVKSGAQFTPQAMWASRGGVNTPLSRDLKAWSAKLVGVYGSSPLAKSSSLLSSSLTRTVKYGHFSRGFAAGSVRTTLQGFRIAGVKTPLAAATPQFMSTAATATATGLVKGGPVAQKQVAYWLFGCAGWVFSMVVLGGVTRLTRSGLSMTDWRFAGGLPPMTQEEWEEEFDKYKQSPEYKKVNLGMKLDDFKFIYWMEYAHRMWGRALGLVFTVPFAYFAVKGYVTRPLAARLGVLLTLGAGQGLVGWWMVKSGLQEPKSEYDVPRVSPYRLAAHLTSAFVIYSGLLWTALTVASPTPPTLSALASQAGAALRGRIHPLAALIGVTALSGAFVAGLDAGHAFNTFPKMGETWLPPGLFEKQPFLANFFENTATVQLDHRLLALTTLASVTAVWATSRRLPLHPRTKLLLHGLMGMTALQVTLGVSTLLLHVPVSLGSAHQAGALTLFTIVLTLMHSLRRPRPGALKAAAETLTSRRASAGTLQPT</sequence>
<dbReference type="OMA" id="AFVCYSW"/>
<reference evidence="13 14" key="1">
    <citation type="journal article" date="2014" name="Nat. Commun.">
        <title>Klebsormidium flaccidum genome reveals primary factors for plant terrestrial adaptation.</title>
        <authorList>
            <person name="Hori K."/>
            <person name="Maruyama F."/>
            <person name="Fujisawa T."/>
            <person name="Togashi T."/>
            <person name="Yamamoto N."/>
            <person name="Seo M."/>
            <person name="Sato S."/>
            <person name="Yamada T."/>
            <person name="Mori H."/>
            <person name="Tajima N."/>
            <person name="Moriyama T."/>
            <person name="Ikeuchi M."/>
            <person name="Watanabe M."/>
            <person name="Wada H."/>
            <person name="Kobayashi K."/>
            <person name="Saito M."/>
            <person name="Masuda T."/>
            <person name="Sasaki-Sekimoto Y."/>
            <person name="Mashiguchi K."/>
            <person name="Awai K."/>
            <person name="Shimojima M."/>
            <person name="Masuda S."/>
            <person name="Iwai M."/>
            <person name="Nobusawa T."/>
            <person name="Narise T."/>
            <person name="Kondo S."/>
            <person name="Saito H."/>
            <person name="Sato R."/>
            <person name="Murakawa M."/>
            <person name="Ihara Y."/>
            <person name="Oshima-Yamada Y."/>
            <person name="Ohtaka K."/>
            <person name="Satoh M."/>
            <person name="Sonobe K."/>
            <person name="Ishii M."/>
            <person name="Ohtani R."/>
            <person name="Kanamori-Sato M."/>
            <person name="Honoki R."/>
            <person name="Miyazaki D."/>
            <person name="Mochizuki H."/>
            <person name="Umetsu J."/>
            <person name="Higashi K."/>
            <person name="Shibata D."/>
            <person name="Kamiya Y."/>
            <person name="Sato N."/>
            <person name="Nakamura Y."/>
            <person name="Tabata S."/>
            <person name="Ida S."/>
            <person name="Kurokawa K."/>
            <person name="Ohta H."/>
        </authorList>
    </citation>
    <scope>NUCLEOTIDE SEQUENCE [LARGE SCALE GENOMIC DNA]</scope>
    <source>
        <strain evidence="13 14">NIES-2285</strain>
    </source>
</reference>
<evidence type="ECO:0000256" key="2">
    <source>
        <dbReference type="ARBA" id="ARBA00004141"/>
    </source>
</evidence>